<gene>
    <name evidence="17" type="primary">UGCG</name>
</gene>
<dbReference type="CTD" id="7357"/>
<dbReference type="GO" id="GO:0008120">
    <property type="term" value="F:ceramide glucosyltransferase activity"/>
    <property type="evidence" value="ECO:0007669"/>
    <property type="project" value="UniProtKB-EC"/>
</dbReference>
<keyword evidence="7" id="KW-0328">Glycosyltransferase</keyword>
<keyword evidence="16" id="KW-1185">Reference proteome</keyword>
<organism evidence="16 17">
    <name type="scientific">Petromyzon marinus</name>
    <name type="common">Sea lamprey</name>
    <dbReference type="NCBI Taxonomy" id="7757"/>
    <lineage>
        <taxon>Eukaryota</taxon>
        <taxon>Metazoa</taxon>
        <taxon>Chordata</taxon>
        <taxon>Craniata</taxon>
        <taxon>Vertebrata</taxon>
        <taxon>Cyclostomata</taxon>
        <taxon>Hyperoartia</taxon>
        <taxon>Petromyzontiformes</taxon>
        <taxon>Petromyzontidae</taxon>
        <taxon>Petromyzon</taxon>
    </lineage>
</organism>
<reference evidence="17" key="1">
    <citation type="submission" date="2025-08" db="UniProtKB">
        <authorList>
            <consortium name="RefSeq"/>
        </authorList>
    </citation>
    <scope>IDENTIFICATION</scope>
    <source>
        <tissue evidence="17">Sperm</tissue>
    </source>
</reference>
<keyword evidence="6" id="KW-0444">Lipid biosynthesis</keyword>
<dbReference type="Proteomes" id="UP001318040">
    <property type="component" value="Chromosome 2"/>
</dbReference>
<dbReference type="SUPFAM" id="SSF53448">
    <property type="entry name" value="Nucleotide-diphospho-sugar transferases"/>
    <property type="match status" value="1"/>
</dbReference>
<evidence type="ECO:0000256" key="5">
    <source>
        <dbReference type="ARBA" id="ARBA00012699"/>
    </source>
</evidence>
<keyword evidence="13" id="KW-0472">Membrane</keyword>
<evidence type="ECO:0000256" key="10">
    <source>
        <dbReference type="ARBA" id="ARBA00022989"/>
    </source>
</evidence>
<evidence type="ECO:0000256" key="11">
    <source>
        <dbReference type="ARBA" id="ARBA00023034"/>
    </source>
</evidence>
<keyword evidence="10" id="KW-1133">Transmembrane helix</keyword>
<protein>
    <recommendedName>
        <fullName evidence="5">ceramide glucosyltransferase</fullName>
        <ecNumber evidence="5">2.4.1.80</ecNumber>
    </recommendedName>
</protein>
<dbReference type="InterPro" id="IPR025993">
    <property type="entry name" value="Ceramide_glucosylTrfase"/>
</dbReference>
<evidence type="ECO:0000256" key="7">
    <source>
        <dbReference type="ARBA" id="ARBA00022676"/>
    </source>
</evidence>
<evidence type="ECO:0000256" key="15">
    <source>
        <dbReference type="ARBA" id="ARBA00048104"/>
    </source>
</evidence>
<accession>A0AAJ7TPJ2</accession>
<comment type="pathway">
    <text evidence="3">Sphingolipid metabolism.</text>
</comment>
<sequence length="379" mass="42096">MFDSIITSATCTTTSLFRRIHLRRQVPDKVPVSCLPGVSLLKPLKGVDPNLGDNLETFFNMDYPEVEILLCVQDRDDPAVKICQQLLDKYPNADAKLLVGGKRVGINPKVNNLMPAYESAKHSLLWICDSGIRVRPDTLLDMVLQLSKDVGLVHGLPYVADRRGFAATLEQVYFGTAHPRSYVSAHVVGVRCVTGMSCLLRRSVLDDAGGLQAFGKFLAEDYFMAKAITDRGWKLAMSHQVALQNPGSYSISSFRNRMIRWTKLRLTMVPATLLLEPLSECLVSSCLISWASYKLLGWDPAIVFLGHILAWFLADYAQLTGVHGGAPPFSRREFAAAWVVRELLTLHIFVSALLHPNIAWRKGTYRVHCGGTAEETLPV</sequence>
<evidence type="ECO:0000256" key="3">
    <source>
        <dbReference type="ARBA" id="ARBA00004991"/>
    </source>
</evidence>
<evidence type="ECO:0000256" key="9">
    <source>
        <dbReference type="ARBA" id="ARBA00022692"/>
    </source>
</evidence>
<evidence type="ECO:0000256" key="12">
    <source>
        <dbReference type="ARBA" id="ARBA00023098"/>
    </source>
</evidence>
<name>A0AAJ7TPJ2_PETMA</name>
<keyword evidence="11" id="KW-0333">Golgi apparatus</keyword>
<evidence type="ECO:0000256" key="1">
    <source>
        <dbReference type="ARBA" id="ARBA00004653"/>
    </source>
</evidence>
<comment type="catalytic activity">
    <reaction evidence="15">
        <text>N-(9Z-octadecenoyl)-sphing-4-enine + UDP-alpha-D-xylose = beta-D-xylosyl-(1&lt;-&gt;1')-N-(9Z-octadecenoyl)-sphing-4-enine + UDP + H(+)</text>
        <dbReference type="Rhea" id="RHEA:70247"/>
        <dbReference type="ChEBI" id="CHEBI:15378"/>
        <dbReference type="ChEBI" id="CHEBI:57632"/>
        <dbReference type="ChEBI" id="CHEBI:58223"/>
        <dbReference type="ChEBI" id="CHEBI:77996"/>
        <dbReference type="ChEBI" id="CHEBI:189081"/>
    </reaction>
    <physiologicalReaction direction="left-to-right" evidence="15">
        <dbReference type="Rhea" id="RHEA:70248"/>
    </physiologicalReaction>
</comment>
<comment type="subcellular location">
    <subcellularLocation>
        <location evidence="1">Golgi apparatus membrane</location>
        <topology evidence="1">Multi-pass membrane protein</topology>
    </subcellularLocation>
</comment>
<evidence type="ECO:0000313" key="16">
    <source>
        <dbReference type="Proteomes" id="UP001318040"/>
    </source>
</evidence>
<evidence type="ECO:0000256" key="8">
    <source>
        <dbReference type="ARBA" id="ARBA00022679"/>
    </source>
</evidence>
<evidence type="ECO:0000256" key="2">
    <source>
        <dbReference type="ARBA" id="ARBA00004760"/>
    </source>
</evidence>
<dbReference type="FunFam" id="3.90.550.10:FF:000041">
    <property type="entry name" value="UDP-glucose ceramide glucosyltransferase"/>
    <property type="match status" value="1"/>
</dbReference>
<keyword evidence="8" id="KW-0808">Transferase</keyword>
<dbReference type="InterPro" id="IPR029044">
    <property type="entry name" value="Nucleotide-diphossugar_trans"/>
</dbReference>
<comment type="similarity">
    <text evidence="4">Belongs to the glycosyltransferase 2 family.</text>
</comment>
<evidence type="ECO:0000256" key="6">
    <source>
        <dbReference type="ARBA" id="ARBA00022516"/>
    </source>
</evidence>
<dbReference type="EC" id="2.4.1.80" evidence="5"/>
<evidence type="ECO:0000256" key="13">
    <source>
        <dbReference type="ARBA" id="ARBA00023136"/>
    </source>
</evidence>
<dbReference type="PANTHER" id="PTHR12726">
    <property type="entry name" value="CERAMIDE GLUCOSYLTRANSFERASE"/>
    <property type="match status" value="1"/>
</dbReference>
<keyword evidence="12" id="KW-0443">Lipid metabolism</keyword>
<dbReference type="Gene3D" id="3.90.550.10">
    <property type="entry name" value="Spore Coat Polysaccharide Biosynthesis Protein SpsA, Chain A"/>
    <property type="match status" value="1"/>
</dbReference>
<evidence type="ECO:0000256" key="4">
    <source>
        <dbReference type="ARBA" id="ARBA00006739"/>
    </source>
</evidence>
<dbReference type="Pfam" id="PF13506">
    <property type="entry name" value="Glyco_transf_21"/>
    <property type="match status" value="1"/>
</dbReference>
<dbReference type="RefSeq" id="XP_032821697.1">
    <property type="nucleotide sequence ID" value="XM_032965806.1"/>
</dbReference>
<keyword evidence="9" id="KW-0812">Transmembrane</keyword>
<evidence type="ECO:0000313" key="17">
    <source>
        <dbReference type="RefSeq" id="XP_032821697.1"/>
    </source>
</evidence>
<dbReference type="PANTHER" id="PTHR12726:SF0">
    <property type="entry name" value="CERAMIDE GLUCOSYLTRANSFERASE"/>
    <property type="match status" value="1"/>
</dbReference>
<dbReference type="GO" id="GO:0006679">
    <property type="term" value="P:glucosylceramide biosynthetic process"/>
    <property type="evidence" value="ECO:0007669"/>
    <property type="project" value="TreeGrafter"/>
</dbReference>
<dbReference type="AlphaFoldDB" id="A0AAJ7TPJ2"/>
<evidence type="ECO:0000256" key="14">
    <source>
        <dbReference type="ARBA" id="ARBA00047869"/>
    </source>
</evidence>
<comment type="catalytic activity">
    <reaction evidence="14">
        <text>UDP-alpha-D-xylose + an N-acylsphing-4-enine = a beta-D-xylosyl-(1&lt;-&gt;1')-N-acylsphing-4-enine + UDP + H(+)</text>
        <dbReference type="Rhea" id="RHEA:70243"/>
        <dbReference type="ChEBI" id="CHEBI:15378"/>
        <dbReference type="ChEBI" id="CHEBI:52639"/>
        <dbReference type="ChEBI" id="CHEBI:57632"/>
        <dbReference type="ChEBI" id="CHEBI:58223"/>
        <dbReference type="ChEBI" id="CHEBI:189068"/>
    </reaction>
    <physiologicalReaction direction="left-to-right" evidence="14">
        <dbReference type="Rhea" id="RHEA:70244"/>
    </physiologicalReaction>
</comment>
<comment type="pathway">
    <text evidence="2">Lipid metabolism; sphingolipid metabolism.</text>
</comment>
<dbReference type="CDD" id="cd02520">
    <property type="entry name" value="Glucosylceramide_synthase"/>
    <property type="match status" value="1"/>
</dbReference>
<dbReference type="GO" id="GO:0000139">
    <property type="term" value="C:Golgi membrane"/>
    <property type="evidence" value="ECO:0007669"/>
    <property type="project" value="UniProtKB-SubCell"/>
</dbReference>
<proteinExistence type="inferred from homology"/>